<dbReference type="AlphaFoldDB" id="A0ABD2XSH4"/>
<keyword evidence="2" id="KW-1185">Reference proteome</keyword>
<protein>
    <recommendedName>
        <fullName evidence="3">Ribosomal protein S34</fullName>
    </recommendedName>
</protein>
<gene>
    <name evidence="1" type="ORF">TKK_000072</name>
</gene>
<comment type="caution">
    <text evidence="1">The sequence shown here is derived from an EMBL/GenBank/DDBJ whole genome shotgun (WGS) entry which is preliminary data.</text>
</comment>
<evidence type="ECO:0000313" key="1">
    <source>
        <dbReference type="EMBL" id="KAL3407819.1"/>
    </source>
</evidence>
<dbReference type="Proteomes" id="UP001627154">
    <property type="component" value="Unassembled WGS sequence"/>
</dbReference>
<organism evidence="1 2">
    <name type="scientific">Trichogramma kaykai</name>
    <dbReference type="NCBI Taxonomy" id="54128"/>
    <lineage>
        <taxon>Eukaryota</taxon>
        <taxon>Metazoa</taxon>
        <taxon>Ecdysozoa</taxon>
        <taxon>Arthropoda</taxon>
        <taxon>Hexapoda</taxon>
        <taxon>Insecta</taxon>
        <taxon>Pterygota</taxon>
        <taxon>Neoptera</taxon>
        <taxon>Endopterygota</taxon>
        <taxon>Hymenoptera</taxon>
        <taxon>Apocrita</taxon>
        <taxon>Proctotrupomorpha</taxon>
        <taxon>Chalcidoidea</taxon>
        <taxon>Trichogrammatidae</taxon>
        <taxon>Trichogramma</taxon>
    </lineage>
</organism>
<reference evidence="1 2" key="1">
    <citation type="journal article" date="2024" name="bioRxiv">
        <title>A reference genome for Trichogramma kaykai: A tiny desert-dwelling parasitoid wasp with competing sex-ratio distorters.</title>
        <authorList>
            <person name="Culotta J."/>
            <person name="Lindsey A.R."/>
        </authorList>
    </citation>
    <scope>NUCLEOTIDE SEQUENCE [LARGE SCALE GENOMIC DNA]</scope>
    <source>
        <strain evidence="1 2">KSX58</strain>
    </source>
</reference>
<dbReference type="PANTHER" id="PTHR28589:SF1">
    <property type="entry name" value="SMALL RIBOSOMAL SUBUNIT PROTEIN MS34"/>
    <property type="match status" value="1"/>
</dbReference>
<dbReference type="EMBL" id="JBJJXI010000002">
    <property type="protein sequence ID" value="KAL3407819.1"/>
    <property type="molecule type" value="Genomic_DNA"/>
</dbReference>
<evidence type="ECO:0008006" key="3">
    <source>
        <dbReference type="Google" id="ProtNLM"/>
    </source>
</evidence>
<dbReference type="InterPro" id="IPR032053">
    <property type="entry name" value="Ribosomal_mS34"/>
</dbReference>
<dbReference type="Pfam" id="PF16053">
    <property type="entry name" value="MRP-S34"/>
    <property type="match status" value="1"/>
</dbReference>
<sequence>MPLKYIGKTTDFKGKSLWEILGNLKNFGEGRLILRNRFQRYPEPSYYKVLKVEALPNYKVSSYEKRKCIALVQNTFRGNTYPNPIQKESSTYKSDYALVPKHEEHKYLNSKLVHEKRKELPFSIPLPPLLKETYKTKDNDDHSNLEMTVFYNTTVRRVFPDIKRIQGYAYRVKEIQKKNSAPN</sequence>
<proteinExistence type="predicted"/>
<evidence type="ECO:0000313" key="2">
    <source>
        <dbReference type="Proteomes" id="UP001627154"/>
    </source>
</evidence>
<accession>A0ABD2XSH4</accession>
<name>A0ABD2XSH4_9HYME</name>
<dbReference type="PANTHER" id="PTHR28589">
    <property type="entry name" value="28S RIBOSOMAL PROTEIN S34, MITOCHONDRIAL"/>
    <property type="match status" value="1"/>
</dbReference>